<dbReference type="Proteomes" id="UP001162164">
    <property type="component" value="Unassembled WGS sequence"/>
</dbReference>
<gene>
    <name evidence="1" type="ORF">NQ317_006382</name>
</gene>
<name>A0ABQ9JR05_9CUCU</name>
<evidence type="ECO:0000313" key="1">
    <source>
        <dbReference type="EMBL" id="KAJ8979670.1"/>
    </source>
</evidence>
<keyword evidence="2" id="KW-1185">Reference proteome</keyword>
<accession>A0ABQ9JR05</accession>
<protein>
    <submittedName>
        <fullName evidence="1">Uncharacterized protein</fullName>
    </submittedName>
</protein>
<evidence type="ECO:0000313" key="2">
    <source>
        <dbReference type="Proteomes" id="UP001162164"/>
    </source>
</evidence>
<reference evidence="1" key="1">
    <citation type="journal article" date="2023" name="Insect Mol. Biol.">
        <title>Genome sequencing provides insights into the evolution of gene families encoding plant cell wall-degrading enzymes in longhorned beetles.</title>
        <authorList>
            <person name="Shin N.R."/>
            <person name="Okamura Y."/>
            <person name="Kirsch R."/>
            <person name="Pauchet Y."/>
        </authorList>
    </citation>
    <scope>NUCLEOTIDE SEQUENCE</scope>
    <source>
        <strain evidence="1">MMC_N1</strain>
    </source>
</reference>
<comment type="caution">
    <text evidence="1">The sequence shown here is derived from an EMBL/GenBank/DDBJ whole genome shotgun (WGS) entry which is preliminary data.</text>
</comment>
<sequence length="108" mass="11844">MVDTNMVNEFYVENADFFSAEYRNIKTKRKYFVCVAAIFAAVNARPGGGYDHYELAGYGDGGSIGHYALESGYAEVGGLGGYGGNEIEHDNGVTRRNTSIITFWVPKN</sequence>
<proteinExistence type="predicted"/>
<dbReference type="EMBL" id="JAPWTJ010000323">
    <property type="protein sequence ID" value="KAJ8979670.1"/>
    <property type="molecule type" value="Genomic_DNA"/>
</dbReference>
<organism evidence="1 2">
    <name type="scientific">Molorchus minor</name>
    <dbReference type="NCBI Taxonomy" id="1323400"/>
    <lineage>
        <taxon>Eukaryota</taxon>
        <taxon>Metazoa</taxon>
        <taxon>Ecdysozoa</taxon>
        <taxon>Arthropoda</taxon>
        <taxon>Hexapoda</taxon>
        <taxon>Insecta</taxon>
        <taxon>Pterygota</taxon>
        <taxon>Neoptera</taxon>
        <taxon>Endopterygota</taxon>
        <taxon>Coleoptera</taxon>
        <taxon>Polyphaga</taxon>
        <taxon>Cucujiformia</taxon>
        <taxon>Chrysomeloidea</taxon>
        <taxon>Cerambycidae</taxon>
        <taxon>Lamiinae</taxon>
        <taxon>Monochamini</taxon>
        <taxon>Molorchus</taxon>
    </lineage>
</organism>